<organism evidence="1 2">
    <name type="scientific">Mycobacterium shigaense</name>
    <dbReference type="NCBI Taxonomy" id="722731"/>
    <lineage>
        <taxon>Bacteria</taxon>
        <taxon>Bacillati</taxon>
        <taxon>Actinomycetota</taxon>
        <taxon>Actinomycetes</taxon>
        <taxon>Mycobacteriales</taxon>
        <taxon>Mycobacteriaceae</taxon>
        <taxon>Mycobacterium</taxon>
        <taxon>Mycobacterium simiae complex</taxon>
    </lineage>
</organism>
<dbReference type="Proteomes" id="UP000217736">
    <property type="component" value="Chromosome"/>
</dbReference>
<dbReference type="RefSeq" id="WP_096442499.1">
    <property type="nucleotide sequence ID" value="NZ_AP018164.1"/>
</dbReference>
<dbReference type="EMBL" id="AP018164">
    <property type="protein sequence ID" value="BAX94244.1"/>
    <property type="molecule type" value="Genomic_DNA"/>
</dbReference>
<sequence>MSNNKNPADYVIGDDATIEDADLDEREIYYEGERLTEARAAELGELTEREDRRPGESDSGR</sequence>
<dbReference type="KEGG" id="mshg:MSG_04123"/>
<accession>A0A1Z4EML3</accession>
<name>A0A1Z4EML3_9MYCO</name>
<dbReference type="OrthoDB" id="4736893at2"/>
<evidence type="ECO:0000313" key="2">
    <source>
        <dbReference type="Proteomes" id="UP000217736"/>
    </source>
</evidence>
<gene>
    <name evidence="1" type="ORF">MSG_04123</name>
</gene>
<dbReference type="AlphaFoldDB" id="A0A1Z4EML3"/>
<evidence type="ECO:0000313" key="1">
    <source>
        <dbReference type="EMBL" id="BAX94244.1"/>
    </source>
</evidence>
<protein>
    <submittedName>
        <fullName evidence="1">Uncharacterized protein</fullName>
    </submittedName>
</protein>
<reference evidence="2" key="1">
    <citation type="submission" date="2017-06" db="EMBL/GenBank/DDBJ databases">
        <title>Complete Genome Sequence of Mycobacterium shigaense.</title>
        <authorList>
            <person name="Fukano H."/>
            <person name="Yoshida M."/>
            <person name="Kazumi Y."/>
            <person name="Ogura Y."/>
            <person name="Mitarai S."/>
            <person name="Hayashi T."/>
            <person name="Hoshino Y."/>
        </authorList>
    </citation>
    <scope>NUCLEOTIDE SEQUENCE [LARGE SCALE GENOMIC DNA]</scope>
    <source>
        <strain evidence="2">UN-152</strain>
    </source>
</reference>
<keyword evidence="2" id="KW-1185">Reference proteome</keyword>
<proteinExistence type="predicted"/>